<sequence>MTERVVVCPKSPPVQALHEIISHQGAMEVQDNGLTQSNDVEDKEKNENLQVENLVFNEAGVSPETVITHKGKNKGECDDEERTQLWNDIYCISNDIQNSPWLIGGDFNVIMSDEEKIGGLPVYLNEYEDFAFCVNSCDLVEVSFKGSPFTWWNRRIDDQCIFKRLDRYMMNQVGLGYFGLVESEHLARTRSDHAPMLLNCGQKTDIKAQAELKKYVHFEEEYWRQKAGIQWFTEGEKNTRFFHSIVGARRRKLSINRIQNKDGEWVEGEELVSAAA</sequence>
<accession>A0A9J6ASA9</accession>
<dbReference type="PANTHER" id="PTHR33710:SF71">
    <property type="entry name" value="ENDONUCLEASE_EXONUCLEASE_PHOSPHATASE DOMAIN-CONTAINING PROTEIN"/>
    <property type="match status" value="1"/>
</dbReference>
<dbReference type="OrthoDB" id="1243747at2759"/>
<dbReference type="InterPro" id="IPR036691">
    <property type="entry name" value="Endo/exonu/phosph_ase_sf"/>
</dbReference>
<dbReference type="Gene3D" id="3.60.10.10">
    <property type="entry name" value="Endonuclease/exonuclease/phosphatase"/>
    <property type="match status" value="1"/>
</dbReference>
<dbReference type="SUPFAM" id="SSF56219">
    <property type="entry name" value="DNase I-like"/>
    <property type="match status" value="1"/>
</dbReference>
<comment type="caution">
    <text evidence="1">The sequence shown here is derived from an EMBL/GenBank/DDBJ whole genome shotgun (WGS) entry which is preliminary data.</text>
</comment>
<protein>
    <submittedName>
        <fullName evidence="1">Uncharacterized protein</fullName>
    </submittedName>
</protein>
<dbReference type="Proteomes" id="UP000824120">
    <property type="component" value="Chromosome 2"/>
</dbReference>
<proteinExistence type="predicted"/>
<name>A0A9J6ASA9_SOLCO</name>
<keyword evidence="2" id="KW-1185">Reference proteome</keyword>
<dbReference type="AlphaFoldDB" id="A0A9J6ASA9"/>
<organism evidence="1 2">
    <name type="scientific">Solanum commersonii</name>
    <name type="common">Commerson's wild potato</name>
    <name type="synonym">Commerson's nightshade</name>
    <dbReference type="NCBI Taxonomy" id="4109"/>
    <lineage>
        <taxon>Eukaryota</taxon>
        <taxon>Viridiplantae</taxon>
        <taxon>Streptophyta</taxon>
        <taxon>Embryophyta</taxon>
        <taxon>Tracheophyta</taxon>
        <taxon>Spermatophyta</taxon>
        <taxon>Magnoliopsida</taxon>
        <taxon>eudicotyledons</taxon>
        <taxon>Gunneridae</taxon>
        <taxon>Pentapetalae</taxon>
        <taxon>asterids</taxon>
        <taxon>lamiids</taxon>
        <taxon>Solanales</taxon>
        <taxon>Solanaceae</taxon>
        <taxon>Solanoideae</taxon>
        <taxon>Solaneae</taxon>
        <taxon>Solanum</taxon>
    </lineage>
</organism>
<reference evidence="1 2" key="1">
    <citation type="submission" date="2020-09" db="EMBL/GenBank/DDBJ databases">
        <title>De no assembly of potato wild relative species, Solanum commersonii.</title>
        <authorList>
            <person name="Cho K."/>
        </authorList>
    </citation>
    <scope>NUCLEOTIDE SEQUENCE [LARGE SCALE GENOMIC DNA]</scope>
    <source>
        <strain evidence="1">LZ3.2</strain>
        <tissue evidence="1">Leaf</tissue>
    </source>
</reference>
<dbReference type="EMBL" id="JACXVP010000002">
    <property type="protein sequence ID" value="KAG5627193.1"/>
    <property type="molecule type" value="Genomic_DNA"/>
</dbReference>
<dbReference type="PANTHER" id="PTHR33710">
    <property type="entry name" value="BNAC02G09200D PROTEIN"/>
    <property type="match status" value="1"/>
</dbReference>
<evidence type="ECO:0000313" key="1">
    <source>
        <dbReference type="EMBL" id="KAG5627193.1"/>
    </source>
</evidence>
<evidence type="ECO:0000313" key="2">
    <source>
        <dbReference type="Proteomes" id="UP000824120"/>
    </source>
</evidence>
<gene>
    <name evidence="1" type="ORF">H5410_012411</name>
</gene>